<accession>A0A0F8A4V8</accession>
<evidence type="ECO:0000259" key="1">
    <source>
        <dbReference type="Pfam" id="PF02911"/>
    </source>
</evidence>
<feature type="domain" description="Formyl transferase C-terminal" evidence="1">
    <location>
        <begin position="248"/>
        <end position="329"/>
    </location>
</feature>
<evidence type="ECO:0000313" key="2">
    <source>
        <dbReference type="EMBL" id="KJZ74254.1"/>
    </source>
</evidence>
<dbReference type="AlphaFoldDB" id="A0A0F8A4V8"/>
<dbReference type="EMBL" id="KQ030527">
    <property type="protein sequence ID" value="KJZ74254.1"/>
    <property type="molecule type" value="Genomic_DNA"/>
</dbReference>
<dbReference type="InterPro" id="IPR005793">
    <property type="entry name" value="Formyl_trans_C"/>
</dbReference>
<dbReference type="CDD" id="cd06558">
    <property type="entry name" value="crotonase-like"/>
    <property type="match status" value="1"/>
</dbReference>
<dbReference type="OrthoDB" id="5126881at2759"/>
<protein>
    <recommendedName>
        <fullName evidence="1">Formyl transferase C-terminal domain-containing protein</fullName>
    </recommendedName>
</protein>
<organism evidence="2 3">
    <name type="scientific">Hirsutella minnesotensis 3608</name>
    <dbReference type="NCBI Taxonomy" id="1043627"/>
    <lineage>
        <taxon>Eukaryota</taxon>
        <taxon>Fungi</taxon>
        <taxon>Dikarya</taxon>
        <taxon>Ascomycota</taxon>
        <taxon>Pezizomycotina</taxon>
        <taxon>Sordariomycetes</taxon>
        <taxon>Hypocreomycetidae</taxon>
        <taxon>Hypocreales</taxon>
        <taxon>Ophiocordycipitaceae</taxon>
        <taxon>Hirsutella</taxon>
    </lineage>
</organism>
<reference evidence="2 3" key="1">
    <citation type="journal article" date="2014" name="Genome Biol. Evol.">
        <title>Comparative genomics and transcriptomics analyses reveal divergent lifestyle features of nematode endoparasitic fungus Hirsutella minnesotensis.</title>
        <authorList>
            <person name="Lai Y."/>
            <person name="Liu K."/>
            <person name="Zhang X."/>
            <person name="Zhang X."/>
            <person name="Li K."/>
            <person name="Wang N."/>
            <person name="Shu C."/>
            <person name="Wu Y."/>
            <person name="Wang C."/>
            <person name="Bushley K.E."/>
            <person name="Xiang M."/>
            <person name="Liu X."/>
        </authorList>
    </citation>
    <scope>NUCLEOTIDE SEQUENCE [LARGE SCALE GENOMIC DNA]</scope>
    <source>
        <strain evidence="2 3">3608</strain>
    </source>
</reference>
<gene>
    <name evidence="2" type="ORF">HIM_06260</name>
</gene>
<dbReference type="Gene3D" id="3.90.226.10">
    <property type="entry name" value="2-enoyl-CoA Hydratase, Chain A, domain 1"/>
    <property type="match status" value="1"/>
</dbReference>
<evidence type="ECO:0000313" key="3">
    <source>
        <dbReference type="Proteomes" id="UP000054481"/>
    </source>
</evidence>
<dbReference type="CDD" id="cd08701">
    <property type="entry name" value="FMT_C_HypX"/>
    <property type="match status" value="1"/>
</dbReference>
<dbReference type="SUPFAM" id="SSF50486">
    <property type="entry name" value="FMT C-terminal domain-like"/>
    <property type="match status" value="1"/>
</dbReference>
<dbReference type="SUPFAM" id="SSF53328">
    <property type="entry name" value="Formyltransferase"/>
    <property type="match status" value="1"/>
</dbReference>
<dbReference type="SUPFAM" id="SSF52096">
    <property type="entry name" value="ClpP/crotonase"/>
    <property type="match status" value="1"/>
</dbReference>
<dbReference type="PANTHER" id="PTHR43388:SF1">
    <property type="entry name" value="HYDROGENASE MATURATION FACTOR HOXX"/>
    <property type="match status" value="1"/>
</dbReference>
<dbReference type="Gene3D" id="3.40.50.12230">
    <property type="match status" value="1"/>
</dbReference>
<sequence length="758" mass="82517">MRILFLCTAHNSLSQRLFLVLSRNHSVTIEYALTESIMIEAVNLANPHIVLCPFLTTRVPRQIYEQYLTLIVHPGPPGDAGPSALDWLLMGDDGTEAVSDRLLTNDSFSCSGRSHWGVTVLQAVKEFDAGPIWAFDQFPVNIDEPGLTKSSLYRGPVTQAAVAATAAAIDRIEAAALVRATILGESASPPSSPGCDGPPSRSHTFYTNLLTQRAFGRFCVSSSQPFRGGQTHKRPLLLASQRGFDPRNHDAAEISRRIRSSDSQPGCLSAIFGPKLYLYGGQVEDAATSAVNPATSPGQIVAIRNEAVCIATRDGKGVWITHIRRVKTKADAALWPKVPAIPGLAEAGYRTNVDTTGILLPDNAIRSLPKHWTRANHGTCQEIWVDFAAESFGVLAHVHFDLYNGAMSTRQCRRLCEALDHILSVSNRPESKTRRLAAVVLQGGRSYFSNGIHLNVIESAANPSLESWHNINAINDVVEYVLGHFPRRGVKTVAAVRGNCAAGGVALAAACDVVLAGEHVVINPAYRALGLHGSEFHSLTYTGRCGAQGAKAALRSMLPLSADAAVRLGLVDHTVPGSGTLLEAAMRHRINKLFTSNPSQVEEDSIGCWKDNVNLSISSLARARAAELAEMAMDFWSARAQRYHRRRYDFVRKSKAKSTPLRFASHRREQGMLDEEEEDKFDSITFFDQIAKQDAVQDLSMKMMNVISRYSQAPVAEVHGTWRQGEAVATKALNGMEKSGVAADTSGSLFSCYYPHVL</sequence>
<dbReference type="PANTHER" id="PTHR43388">
    <property type="entry name" value="HYDROGENASE MATURATION FACTOR HOXX"/>
    <property type="match status" value="1"/>
</dbReference>
<keyword evidence="3" id="KW-1185">Reference proteome</keyword>
<dbReference type="CDD" id="cd08650">
    <property type="entry name" value="FMT_core_HypX_N"/>
    <property type="match status" value="1"/>
</dbReference>
<dbReference type="Pfam" id="PF02911">
    <property type="entry name" value="Formyl_trans_C"/>
    <property type="match status" value="1"/>
</dbReference>
<name>A0A0F8A4V8_9HYPO</name>
<dbReference type="InterPro" id="IPR011034">
    <property type="entry name" value="Formyl_transferase-like_C_sf"/>
</dbReference>
<dbReference type="InterPro" id="IPR001753">
    <property type="entry name" value="Enoyl-CoA_hydra/iso"/>
</dbReference>
<dbReference type="GO" id="GO:0003824">
    <property type="term" value="F:catalytic activity"/>
    <property type="evidence" value="ECO:0007669"/>
    <property type="project" value="InterPro"/>
</dbReference>
<dbReference type="InterPro" id="IPR029045">
    <property type="entry name" value="ClpP/crotonase-like_dom_sf"/>
</dbReference>
<proteinExistence type="predicted"/>
<dbReference type="Pfam" id="PF00378">
    <property type="entry name" value="ECH_1"/>
    <property type="match status" value="1"/>
</dbReference>
<dbReference type="InterPro" id="IPR036477">
    <property type="entry name" value="Formyl_transf_N_sf"/>
</dbReference>
<dbReference type="Proteomes" id="UP000054481">
    <property type="component" value="Unassembled WGS sequence"/>
</dbReference>
<dbReference type="InterPro" id="IPR047180">
    <property type="entry name" value="HoxX-like"/>
</dbReference>